<evidence type="ECO:0000256" key="2">
    <source>
        <dbReference type="ARBA" id="ARBA00006363"/>
    </source>
</evidence>
<dbReference type="InterPro" id="IPR051917">
    <property type="entry name" value="Transposase-Integrase"/>
</dbReference>
<dbReference type="GO" id="GO:0003677">
    <property type="term" value="F:DNA binding"/>
    <property type="evidence" value="ECO:0007669"/>
    <property type="project" value="InterPro"/>
</dbReference>
<dbReference type="PANTHER" id="PTHR10948:SF23">
    <property type="entry name" value="TRANSPOSASE INSI FOR INSERTION SEQUENCE ELEMENT IS30A-RELATED"/>
    <property type="match status" value="1"/>
</dbReference>
<organism evidence="4 5">
    <name type="scientific">Pseudomonas amygdali pv. ulmi</name>
    <dbReference type="NCBI Taxonomy" id="251720"/>
    <lineage>
        <taxon>Bacteria</taxon>
        <taxon>Pseudomonadati</taxon>
        <taxon>Pseudomonadota</taxon>
        <taxon>Gammaproteobacteria</taxon>
        <taxon>Pseudomonadales</taxon>
        <taxon>Pseudomonadaceae</taxon>
        <taxon>Pseudomonas</taxon>
        <taxon>Pseudomonas amygdali</taxon>
    </lineage>
</organism>
<dbReference type="PROSITE" id="PS50994">
    <property type="entry name" value="INTEGRASE"/>
    <property type="match status" value="1"/>
</dbReference>
<dbReference type="GO" id="GO:0006313">
    <property type="term" value="P:DNA transposition"/>
    <property type="evidence" value="ECO:0007669"/>
    <property type="project" value="InterPro"/>
</dbReference>
<dbReference type="NCBIfam" id="NF033563">
    <property type="entry name" value="transpos_IS30"/>
    <property type="match status" value="2"/>
</dbReference>
<dbReference type="InterPro" id="IPR053392">
    <property type="entry name" value="Transposase_IS30-like"/>
</dbReference>
<protein>
    <submittedName>
        <fullName evidence="4">Ultraviolet light resistance protein A</fullName>
    </submittedName>
</protein>
<evidence type="ECO:0000313" key="5">
    <source>
        <dbReference type="Proteomes" id="UP000050266"/>
    </source>
</evidence>
<name>A0A0Q0DT84_PSEA0</name>
<evidence type="ECO:0000259" key="3">
    <source>
        <dbReference type="PROSITE" id="PS50994"/>
    </source>
</evidence>
<accession>A0A0Q0DT84</accession>
<evidence type="ECO:0000256" key="1">
    <source>
        <dbReference type="ARBA" id="ARBA00002190"/>
    </source>
</evidence>
<comment type="caution">
    <text evidence="4">The sequence shown here is derived from an EMBL/GenBank/DDBJ whole genome shotgun (WGS) entry which is preliminary data.</text>
</comment>
<feature type="domain" description="Integrase catalytic" evidence="3">
    <location>
        <begin position="126"/>
        <end position="242"/>
    </location>
</feature>
<dbReference type="SUPFAM" id="SSF53098">
    <property type="entry name" value="Ribonuclease H-like"/>
    <property type="match status" value="1"/>
</dbReference>
<reference evidence="4 5" key="1">
    <citation type="submission" date="2015-09" db="EMBL/GenBank/DDBJ databases">
        <title>Genome announcement of multiple Pseudomonas syringae strains.</title>
        <authorList>
            <person name="Thakur S."/>
            <person name="Wang P.W."/>
            <person name="Gong Y."/>
            <person name="Weir B.S."/>
            <person name="Guttman D.S."/>
        </authorList>
    </citation>
    <scope>NUCLEOTIDE SEQUENCE [LARGE SCALE GENOMIC DNA]</scope>
    <source>
        <strain evidence="4 5">ICMP3962</strain>
    </source>
</reference>
<sequence length="253" mass="28981">MRSRRTVCRPNRKLLPGSELFELVVYLLRKRFSPQQIAGKLNAMEFPNFEDTYVCRETIYNAIYALPVGELRKELIICLRQGRTSRRPRSGGVDRRGQIPDLVSIHVRPPEVEDRQMPGHWEGDLLKGKGNASAVEGFSAALNRMPVAARKTLTYDQGREMARHAEITQRTGVAVYFCDPHSPWQRGSNENINGLIRQYLPKGTDLSGPDQEQLDAIAYELNIRPRQRFDYKCPIEMMTAMMSRHHESPSLTQ</sequence>
<dbReference type="Gene3D" id="3.30.420.10">
    <property type="entry name" value="Ribonuclease H-like superfamily/Ribonuclease H"/>
    <property type="match status" value="1"/>
</dbReference>
<dbReference type="EMBL" id="LJRQ01000252">
    <property type="protein sequence ID" value="KPZ11118.1"/>
    <property type="molecule type" value="Genomic_DNA"/>
</dbReference>
<dbReference type="GO" id="GO:0015074">
    <property type="term" value="P:DNA integration"/>
    <property type="evidence" value="ECO:0007669"/>
    <property type="project" value="InterPro"/>
</dbReference>
<dbReference type="PATRIC" id="fig|251720.4.peg.121"/>
<dbReference type="InterPro" id="IPR036397">
    <property type="entry name" value="RNaseH_sf"/>
</dbReference>
<gene>
    <name evidence="4" type="ORF">ALO41_200128</name>
</gene>
<dbReference type="Proteomes" id="UP000050266">
    <property type="component" value="Unassembled WGS sequence"/>
</dbReference>
<dbReference type="GO" id="GO:0004803">
    <property type="term" value="F:transposase activity"/>
    <property type="evidence" value="ECO:0007669"/>
    <property type="project" value="InterPro"/>
</dbReference>
<dbReference type="InterPro" id="IPR001598">
    <property type="entry name" value="Transposase_IS30_CS"/>
</dbReference>
<dbReference type="AlphaFoldDB" id="A0A0Q0DT84"/>
<dbReference type="InterPro" id="IPR012337">
    <property type="entry name" value="RNaseH-like_sf"/>
</dbReference>
<dbReference type="PANTHER" id="PTHR10948">
    <property type="entry name" value="TRANSPOSASE"/>
    <property type="match status" value="1"/>
</dbReference>
<evidence type="ECO:0000313" key="4">
    <source>
        <dbReference type="EMBL" id="KPZ11118.1"/>
    </source>
</evidence>
<proteinExistence type="inferred from homology"/>
<comment type="similarity">
    <text evidence="2">Belongs to the transposase IS30 family.</text>
</comment>
<comment type="function">
    <text evidence="1">Required for the transposition of the insertion element.</text>
</comment>
<dbReference type="GO" id="GO:0005829">
    <property type="term" value="C:cytosol"/>
    <property type="evidence" value="ECO:0007669"/>
    <property type="project" value="TreeGrafter"/>
</dbReference>
<dbReference type="InterPro" id="IPR001584">
    <property type="entry name" value="Integrase_cat-core"/>
</dbReference>
<dbReference type="PROSITE" id="PS01043">
    <property type="entry name" value="TRANSPOSASE_IS30"/>
    <property type="match status" value="1"/>
</dbReference>